<dbReference type="InterPro" id="IPR025493">
    <property type="entry name" value="DUF4384"/>
</dbReference>
<dbReference type="AlphaFoldDB" id="A0A4R6AMC1"/>
<feature type="compositionally biased region" description="Polar residues" evidence="1">
    <location>
        <begin position="166"/>
        <end position="187"/>
    </location>
</feature>
<reference evidence="3 4" key="1">
    <citation type="submission" date="2019-03" db="EMBL/GenBank/DDBJ databases">
        <title>Rhodobacteraceae bacterium SM1902, a new member of the family Rhodobacteraceae isolated from Yantai.</title>
        <authorList>
            <person name="Sun Y."/>
        </authorList>
    </citation>
    <scope>NUCLEOTIDE SEQUENCE [LARGE SCALE GENOMIC DNA]</scope>
    <source>
        <strain evidence="3 4">SM1902</strain>
    </source>
</reference>
<dbReference type="EMBL" id="SMZO01000043">
    <property type="protein sequence ID" value="TDL85491.1"/>
    <property type="molecule type" value="Genomic_DNA"/>
</dbReference>
<dbReference type="Proteomes" id="UP000294562">
    <property type="component" value="Unassembled WGS sequence"/>
</dbReference>
<evidence type="ECO:0000256" key="1">
    <source>
        <dbReference type="SAM" id="MobiDB-lite"/>
    </source>
</evidence>
<feature type="region of interest" description="Disordered" evidence="1">
    <location>
        <begin position="166"/>
        <end position="191"/>
    </location>
</feature>
<accession>A0A4R6AMC1</accession>
<protein>
    <submittedName>
        <fullName evidence="3">DUF4384 domain-containing protein</fullName>
    </submittedName>
</protein>
<dbReference type="OrthoDB" id="8456171at2"/>
<keyword evidence="4" id="KW-1185">Reference proteome</keyword>
<organism evidence="3 4">
    <name type="scientific">Meridianimarinicoccus aquatilis</name>
    <dbReference type="NCBI Taxonomy" id="2552766"/>
    <lineage>
        <taxon>Bacteria</taxon>
        <taxon>Pseudomonadati</taxon>
        <taxon>Pseudomonadota</taxon>
        <taxon>Alphaproteobacteria</taxon>
        <taxon>Rhodobacterales</taxon>
        <taxon>Paracoccaceae</taxon>
        <taxon>Meridianimarinicoccus</taxon>
    </lineage>
</organism>
<evidence type="ECO:0000313" key="3">
    <source>
        <dbReference type="EMBL" id="TDL85491.1"/>
    </source>
</evidence>
<feature type="domain" description="DUF4384" evidence="2">
    <location>
        <begin position="482"/>
        <end position="564"/>
    </location>
</feature>
<dbReference type="Pfam" id="PF14326">
    <property type="entry name" value="DUF4384"/>
    <property type="match status" value="1"/>
</dbReference>
<comment type="caution">
    <text evidence="3">The sequence shown here is derived from an EMBL/GenBank/DDBJ whole genome shotgun (WGS) entry which is preliminary data.</text>
</comment>
<name>A0A4R6AMC1_9RHOB</name>
<sequence>MRWLLAITVSALAHIGLLIIIAVAVAPDPVPQQPAAQSRLDISAYAVDQTDAVATAPEGERTAEQKQIGAAIGGAVVPVSRAEPAASPSSPAVATDQSGVTIMAVDITAQSADVSDAVRPDEGLVAATVEPTTATAVLAPTPSPLTSTPTASLGSDQVKGLLLQSSTAVSTPPDTTTIDASTPSGSRSAPALAAPGIVASPQKAPATATAAARQAPTVLADISLLGAAKPAGVAQLPTAMIVVGDLGEETGAVVTTLPPANTQLQEVQPAFASIKPDQDVQTAVVTSVQENTPQLVGMSLPATVTASSGPSAQEVVGASLQDETRPAQTAVPEAAHMTAALVWSGDGNGQVDPTSLAAIQSFMQPGDLAQSGVNSGTARDGIAQLLSSVPCARLQTTFVPPTGHLELRGHIPEDGLRAPILAALQNQIGSSIPVSDNTLILPRPTCGALAGIANVGLPQSTEQDKNPRVVGPDTHARVYRFKENDRLAFDLVGPDYPAYFYIDYFDANGMVVHLQPNEIVSLAEIEAKQSLVIGRDAQGQAALDIRVSPPFGQEIMVAFAASTPLYEGVRPLQELAAPYLEFLRDRVSWTRANTPDFKGEWVYFFVETSSR</sequence>
<proteinExistence type="predicted"/>
<evidence type="ECO:0000259" key="2">
    <source>
        <dbReference type="Pfam" id="PF14326"/>
    </source>
</evidence>
<evidence type="ECO:0000313" key="4">
    <source>
        <dbReference type="Proteomes" id="UP000294562"/>
    </source>
</evidence>
<gene>
    <name evidence="3" type="ORF">E2L05_15380</name>
</gene>
<dbReference type="RefSeq" id="WP_133343772.1">
    <property type="nucleotide sequence ID" value="NZ_SMZO01000043.1"/>
</dbReference>